<dbReference type="GO" id="GO:0005524">
    <property type="term" value="F:ATP binding"/>
    <property type="evidence" value="ECO:0007669"/>
    <property type="project" value="UniProtKB-KW"/>
</dbReference>
<evidence type="ECO:0000256" key="7">
    <source>
        <dbReference type="ARBA" id="ARBA00022840"/>
    </source>
</evidence>
<dbReference type="InterPro" id="IPR018022">
    <property type="entry name" value="IPT"/>
</dbReference>
<evidence type="ECO:0000256" key="6">
    <source>
        <dbReference type="ARBA" id="ARBA00022741"/>
    </source>
</evidence>
<dbReference type="GO" id="GO:0052381">
    <property type="term" value="F:tRNA dimethylallyltransferase activity"/>
    <property type="evidence" value="ECO:0007669"/>
    <property type="project" value="UniProtKB-EC"/>
</dbReference>
<keyword evidence="4" id="KW-0808">Transferase</keyword>
<keyword evidence="5" id="KW-0819">tRNA processing</keyword>
<evidence type="ECO:0000256" key="2">
    <source>
        <dbReference type="ARBA" id="ARBA00005842"/>
    </source>
</evidence>
<evidence type="ECO:0000256" key="8">
    <source>
        <dbReference type="ARBA" id="ARBA00022842"/>
    </source>
</evidence>
<dbReference type="EMBL" id="UINC01148890">
    <property type="protein sequence ID" value="SVD41041.1"/>
    <property type="molecule type" value="Genomic_DNA"/>
</dbReference>
<evidence type="ECO:0000256" key="4">
    <source>
        <dbReference type="ARBA" id="ARBA00022679"/>
    </source>
</evidence>
<protein>
    <recommendedName>
        <fullName evidence="3">tRNA dimethylallyltransferase</fullName>
        <ecNumber evidence="3">2.5.1.75</ecNumber>
    </recommendedName>
</protein>
<dbReference type="SUPFAM" id="SSF52540">
    <property type="entry name" value="P-loop containing nucleoside triphosphate hydrolases"/>
    <property type="match status" value="1"/>
</dbReference>
<dbReference type="NCBIfam" id="TIGR00174">
    <property type="entry name" value="miaA"/>
    <property type="match status" value="1"/>
</dbReference>
<keyword evidence="7" id="KW-0067">ATP-binding</keyword>
<evidence type="ECO:0000256" key="3">
    <source>
        <dbReference type="ARBA" id="ARBA00012665"/>
    </source>
</evidence>
<evidence type="ECO:0000256" key="9">
    <source>
        <dbReference type="ARBA" id="ARBA00049563"/>
    </source>
</evidence>
<comment type="catalytic activity">
    <reaction evidence="9">
        <text>adenosine(37) in tRNA + dimethylallyl diphosphate = N(6)-dimethylallyladenosine(37) in tRNA + diphosphate</text>
        <dbReference type="Rhea" id="RHEA:26482"/>
        <dbReference type="Rhea" id="RHEA-COMP:10162"/>
        <dbReference type="Rhea" id="RHEA-COMP:10375"/>
        <dbReference type="ChEBI" id="CHEBI:33019"/>
        <dbReference type="ChEBI" id="CHEBI:57623"/>
        <dbReference type="ChEBI" id="CHEBI:74411"/>
        <dbReference type="ChEBI" id="CHEBI:74415"/>
        <dbReference type="EC" id="2.5.1.75"/>
    </reaction>
</comment>
<evidence type="ECO:0000256" key="1">
    <source>
        <dbReference type="ARBA" id="ARBA00001946"/>
    </source>
</evidence>
<dbReference type="InterPro" id="IPR027417">
    <property type="entry name" value="P-loop_NTPase"/>
</dbReference>
<keyword evidence="8" id="KW-0460">Magnesium</keyword>
<comment type="cofactor">
    <cofactor evidence="1">
        <name>Mg(2+)</name>
        <dbReference type="ChEBI" id="CHEBI:18420"/>
    </cofactor>
</comment>
<dbReference type="PANTHER" id="PTHR11088">
    <property type="entry name" value="TRNA DIMETHYLALLYLTRANSFERASE"/>
    <property type="match status" value="1"/>
</dbReference>
<proteinExistence type="inferred from homology"/>
<dbReference type="EC" id="2.5.1.75" evidence="3"/>
<reference evidence="10" key="1">
    <citation type="submission" date="2018-05" db="EMBL/GenBank/DDBJ databases">
        <authorList>
            <person name="Lanie J.A."/>
            <person name="Ng W.-L."/>
            <person name="Kazmierczak K.M."/>
            <person name="Andrzejewski T.M."/>
            <person name="Davidsen T.M."/>
            <person name="Wayne K.J."/>
            <person name="Tettelin H."/>
            <person name="Glass J.I."/>
            <person name="Rusch D."/>
            <person name="Podicherti R."/>
            <person name="Tsui H.-C.T."/>
            <person name="Winkler M.E."/>
        </authorList>
    </citation>
    <scope>NUCLEOTIDE SEQUENCE</scope>
</reference>
<dbReference type="Gene3D" id="3.40.50.300">
    <property type="entry name" value="P-loop containing nucleotide triphosphate hydrolases"/>
    <property type="match status" value="1"/>
</dbReference>
<name>A0A382V561_9ZZZZ</name>
<feature type="non-terminal residue" evidence="10">
    <location>
        <position position="166"/>
    </location>
</feature>
<keyword evidence="6" id="KW-0547">Nucleotide-binding</keyword>
<evidence type="ECO:0000313" key="10">
    <source>
        <dbReference type="EMBL" id="SVD41041.1"/>
    </source>
</evidence>
<dbReference type="AlphaFoldDB" id="A0A382V561"/>
<comment type="similarity">
    <text evidence="2">Belongs to the IPP transferase family.</text>
</comment>
<accession>A0A382V561</accession>
<dbReference type="GO" id="GO:0006400">
    <property type="term" value="P:tRNA modification"/>
    <property type="evidence" value="ECO:0007669"/>
    <property type="project" value="TreeGrafter"/>
</dbReference>
<sequence>MGIKSKIILISGPTASGKSSFAIKVAKKITGEIINADSMQVYKQLNILTARPKKNGQKNIKHHLYGFQSVTKKFSTGAWLKLVKDKIKEIQKRNKVPILVGGTGLYYKSITEGLVKMPNISLRFRNKVRLLQKKIGQKKFYINLIRIDPLVKNQINPNDVQRTIRA</sequence>
<dbReference type="PANTHER" id="PTHR11088:SF60">
    <property type="entry name" value="TRNA DIMETHYLALLYLTRANSFERASE"/>
    <property type="match status" value="1"/>
</dbReference>
<organism evidence="10">
    <name type="scientific">marine metagenome</name>
    <dbReference type="NCBI Taxonomy" id="408172"/>
    <lineage>
        <taxon>unclassified sequences</taxon>
        <taxon>metagenomes</taxon>
        <taxon>ecological metagenomes</taxon>
    </lineage>
</organism>
<dbReference type="InterPro" id="IPR039657">
    <property type="entry name" value="Dimethylallyltransferase"/>
</dbReference>
<evidence type="ECO:0000256" key="5">
    <source>
        <dbReference type="ARBA" id="ARBA00022694"/>
    </source>
</evidence>
<gene>
    <name evidence="10" type="ORF">METZ01_LOCUS393895</name>
</gene>
<dbReference type="Pfam" id="PF01715">
    <property type="entry name" value="IPPT"/>
    <property type="match status" value="1"/>
</dbReference>